<protein>
    <submittedName>
        <fullName evidence="3">Muramidase</fullName>
    </submittedName>
</protein>
<name>A0AAE7SR92_9CAUD</name>
<dbReference type="EMBL" id="MZ462995">
    <property type="protein sequence ID" value="QXP44084.1"/>
    <property type="molecule type" value="Genomic_DNA"/>
</dbReference>
<evidence type="ECO:0000256" key="1">
    <source>
        <dbReference type="SAM" id="MobiDB-lite"/>
    </source>
</evidence>
<dbReference type="Gene3D" id="1.10.530.10">
    <property type="match status" value="1"/>
</dbReference>
<feature type="compositionally biased region" description="Low complexity" evidence="1">
    <location>
        <begin position="203"/>
        <end position="217"/>
    </location>
</feature>
<evidence type="ECO:0000256" key="2">
    <source>
        <dbReference type="SAM" id="Phobius"/>
    </source>
</evidence>
<feature type="region of interest" description="Disordered" evidence="1">
    <location>
        <begin position="199"/>
        <end position="219"/>
    </location>
</feature>
<proteinExistence type="predicted"/>
<dbReference type="Proteomes" id="UP000827160">
    <property type="component" value="Segment"/>
</dbReference>
<evidence type="ECO:0000313" key="4">
    <source>
        <dbReference type="Proteomes" id="UP000827160"/>
    </source>
</evidence>
<keyword evidence="2" id="KW-0812">Transmembrane</keyword>
<keyword evidence="4" id="KW-1185">Reference proteome</keyword>
<feature type="transmembrane region" description="Helical" evidence="2">
    <location>
        <begin position="264"/>
        <end position="285"/>
    </location>
</feature>
<keyword evidence="2" id="KW-0472">Membrane</keyword>
<dbReference type="SUPFAM" id="SSF53955">
    <property type="entry name" value="Lysozyme-like"/>
    <property type="match status" value="1"/>
</dbReference>
<organism evidence="3 4">
    <name type="scientific">Stappia phage SI01</name>
    <dbReference type="NCBI Taxonomy" id="2847766"/>
    <lineage>
        <taxon>Viruses</taxon>
        <taxon>Duplodnaviria</taxon>
        <taxon>Heunggongvirae</taxon>
        <taxon>Uroviricota</taxon>
        <taxon>Caudoviricetes</taxon>
        <taxon>Autographivirales</taxon>
        <taxon>Dunnvirinae</taxon>
        <taxon>Songlingvirus</taxon>
        <taxon>Songlingvirus SI01</taxon>
    </lineage>
</organism>
<reference evidence="3" key="1">
    <citation type="submission" date="2021-06" db="EMBL/GenBank/DDBJ databases">
        <authorList>
            <person name="Nair S."/>
        </authorList>
    </citation>
    <scope>NUCLEOTIDE SEQUENCE</scope>
</reference>
<evidence type="ECO:0000313" key="3">
    <source>
        <dbReference type="EMBL" id="QXP44084.1"/>
    </source>
</evidence>
<sequence>MSTIDTHVPAAARVLLDFISGPESRGMYEAWSGFKQDNLPKNLLLCTIDEVLEFQRRWTNFGGLSSAAGRYQIIRKTLVSLVRDLDLTGKEKFDRVMQDRLGYELLLRRGYEKWLGGKLGDKAFANALAKEWASLPVATRMKNYRGVVINPGTSYYAGDGLNSHGVGVGLVLIALKQARESAAENVRYFRTHSQAEPNMQSIPASPVAEEPASVPVPQKKTGRNTAIAVGVGAAGCGGYVASDPESVDTIVQITQTVMPLITNYGLYGIGALAAVAGVFFAVKYFRAR</sequence>
<keyword evidence="2" id="KW-1133">Transmembrane helix</keyword>
<accession>A0AAE7SR92</accession>
<dbReference type="InterPro" id="IPR023346">
    <property type="entry name" value="Lysozyme-like_dom_sf"/>
</dbReference>